<evidence type="ECO:0000256" key="2">
    <source>
        <dbReference type="SAM" id="MobiDB-lite"/>
    </source>
</evidence>
<dbReference type="AlphaFoldDB" id="A0A1I5FJM1"/>
<dbReference type="InterPro" id="IPR010559">
    <property type="entry name" value="Sig_transdc_His_kin_internal"/>
</dbReference>
<dbReference type="PANTHER" id="PTHR34220">
    <property type="entry name" value="SENSOR HISTIDINE KINASE YPDA"/>
    <property type="match status" value="1"/>
</dbReference>
<evidence type="ECO:0000259" key="4">
    <source>
        <dbReference type="Pfam" id="PF06580"/>
    </source>
</evidence>
<evidence type="ECO:0000313" key="6">
    <source>
        <dbReference type="EMBL" id="SFO23998.1"/>
    </source>
</evidence>
<accession>A0A1I5FJM1</accession>
<feature type="domain" description="Histidine kinase/HSP90-like ATPase" evidence="3">
    <location>
        <begin position="338"/>
        <end position="443"/>
    </location>
</feature>
<proteinExistence type="predicted"/>
<dbReference type="Pfam" id="PF06580">
    <property type="entry name" value="His_kinase"/>
    <property type="match status" value="1"/>
</dbReference>
<dbReference type="STRING" id="655353.SAMN04488056_10477"/>
<evidence type="ECO:0000313" key="7">
    <source>
        <dbReference type="Proteomes" id="UP000199236"/>
    </source>
</evidence>
<evidence type="ECO:0000259" key="5">
    <source>
        <dbReference type="Pfam" id="PF10114"/>
    </source>
</evidence>
<evidence type="ECO:0000256" key="1">
    <source>
        <dbReference type="SAM" id="Coils"/>
    </source>
</evidence>
<evidence type="ECO:0000259" key="3">
    <source>
        <dbReference type="Pfam" id="PF02518"/>
    </source>
</evidence>
<feature type="region of interest" description="Disordered" evidence="2">
    <location>
        <begin position="1"/>
        <end position="30"/>
    </location>
</feature>
<gene>
    <name evidence="6" type="ORF">SAMN04488056_10477</name>
</gene>
<keyword evidence="6" id="KW-0808">Transferase</keyword>
<dbReference type="InterPro" id="IPR036890">
    <property type="entry name" value="HATPase_C_sf"/>
</dbReference>
<feature type="coiled-coil region" evidence="1">
    <location>
        <begin position="222"/>
        <end position="249"/>
    </location>
</feature>
<dbReference type="Proteomes" id="UP000199236">
    <property type="component" value="Unassembled WGS sequence"/>
</dbReference>
<feature type="domain" description="PocR" evidence="5">
    <location>
        <begin position="40"/>
        <end position="207"/>
    </location>
</feature>
<protein>
    <submittedName>
        <fullName evidence="6">Histidine kinase-, DNA gyrase B-, and HSP90-like ATPase</fullName>
    </submittedName>
</protein>
<reference evidence="6 7" key="1">
    <citation type="submission" date="2016-10" db="EMBL/GenBank/DDBJ databases">
        <authorList>
            <person name="de Groot N.N."/>
        </authorList>
    </citation>
    <scope>NUCLEOTIDE SEQUENCE [LARGE SCALE GENOMIC DNA]</scope>
    <source>
        <strain evidence="6 7">CGMCC 1.9157</strain>
    </source>
</reference>
<dbReference type="InterPro" id="IPR018771">
    <property type="entry name" value="PocR_dom"/>
</dbReference>
<keyword evidence="7" id="KW-1185">Reference proteome</keyword>
<dbReference type="RefSeq" id="WP_244544656.1">
    <property type="nucleotide sequence ID" value="NZ_FOVR01000004.1"/>
</dbReference>
<dbReference type="GO" id="GO:0000155">
    <property type="term" value="F:phosphorelay sensor kinase activity"/>
    <property type="evidence" value="ECO:0007669"/>
    <property type="project" value="InterPro"/>
</dbReference>
<dbReference type="InterPro" id="IPR050640">
    <property type="entry name" value="Bact_2-comp_sensor_kinase"/>
</dbReference>
<organism evidence="6 7">
    <name type="scientific">Cohaesibacter marisflavi</name>
    <dbReference type="NCBI Taxonomy" id="655353"/>
    <lineage>
        <taxon>Bacteria</taxon>
        <taxon>Pseudomonadati</taxon>
        <taxon>Pseudomonadota</taxon>
        <taxon>Alphaproteobacteria</taxon>
        <taxon>Hyphomicrobiales</taxon>
        <taxon>Cohaesibacteraceae</taxon>
    </lineage>
</organism>
<dbReference type="Gene3D" id="3.30.565.10">
    <property type="entry name" value="Histidine kinase-like ATPase, C-terminal domain"/>
    <property type="match status" value="1"/>
</dbReference>
<dbReference type="GO" id="GO:0016020">
    <property type="term" value="C:membrane"/>
    <property type="evidence" value="ECO:0007669"/>
    <property type="project" value="InterPro"/>
</dbReference>
<dbReference type="Pfam" id="PF10114">
    <property type="entry name" value="PocR"/>
    <property type="match status" value="1"/>
</dbReference>
<dbReference type="EMBL" id="FOVR01000004">
    <property type="protein sequence ID" value="SFO23998.1"/>
    <property type="molecule type" value="Genomic_DNA"/>
</dbReference>
<feature type="domain" description="Signal transduction histidine kinase internal region" evidence="4">
    <location>
        <begin position="239"/>
        <end position="319"/>
    </location>
</feature>
<name>A0A1I5FJM1_9HYPH</name>
<keyword evidence="1" id="KW-0175">Coiled coil</keyword>
<keyword evidence="6" id="KW-0418">Kinase</keyword>
<sequence length="452" mass="50554">MQQSYEGSANEEIIGWGGRQENPAGKNGKGAHIARKKLSDLISVEVLQKVQDDFSAAVGVAIVIVDPDGVPVTQPSGFTPFCNTVRKMDKLRERCFHCDAVGGRIALSTGEPSIYKCHCGLVDFAAPIIMKDQYLGAVVGGQVHLTDLHEGADLEDMSNLFASGDSWDVDKQLVELHEGAWQLPYDRLKSAAYSLLNIASHLAEESYSNTVSQELYVKNMRLMEESKKRAELERSLREAELQALSYQVNPHFLFNVLNTISRLALIEDAGETEKTVHAFADMMRYILKKSGNQFAPLGTEVEHVKNYLYLQKLRLGDRFDVSLDVPEEFNEVLCPFMILQPIVENCINYAVEPRESGGFIKINAYSDVQDLIVDIEDNGEGISQKRKQSVLKGESEHGNRKSIGIFNVGSRLQHFFGEEYALEIVSPYRQGKGTLVRIRLPLEFDPCAFQMK</sequence>
<dbReference type="PANTHER" id="PTHR34220:SF7">
    <property type="entry name" value="SENSOR HISTIDINE KINASE YPDA"/>
    <property type="match status" value="1"/>
</dbReference>
<dbReference type="SUPFAM" id="SSF55874">
    <property type="entry name" value="ATPase domain of HSP90 chaperone/DNA topoisomerase II/histidine kinase"/>
    <property type="match status" value="1"/>
</dbReference>
<dbReference type="InterPro" id="IPR003594">
    <property type="entry name" value="HATPase_dom"/>
</dbReference>
<dbReference type="Pfam" id="PF02518">
    <property type="entry name" value="HATPase_c"/>
    <property type="match status" value="1"/>
</dbReference>